<evidence type="ECO:0000313" key="2">
    <source>
        <dbReference type="EMBL" id="WWC87670.1"/>
    </source>
</evidence>
<dbReference type="GeneID" id="91093233"/>
<evidence type="ECO:0000256" key="1">
    <source>
        <dbReference type="SAM" id="MobiDB-lite"/>
    </source>
</evidence>
<dbReference type="RefSeq" id="XP_066074433.1">
    <property type="nucleotide sequence ID" value="XM_066218336.1"/>
</dbReference>
<dbReference type="Proteomes" id="UP001355207">
    <property type="component" value="Chromosome 3"/>
</dbReference>
<gene>
    <name evidence="2" type="ORF">L201_002561</name>
</gene>
<accession>A0AAX4JQH7</accession>
<dbReference type="AlphaFoldDB" id="A0AAX4JQH7"/>
<organism evidence="2 3">
    <name type="scientific">Kwoniella dendrophila CBS 6074</name>
    <dbReference type="NCBI Taxonomy" id="1295534"/>
    <lineage>
        <taxon>Eukaryota</taxon>
        <taxon>Fungi</taxon>
        <taxon>Dikarya</taxon>
        <taxon>Basidiomycota</taxon>
        <taxon>Agaricomycotina</taxon>
        <taxon>Tremellomycetes</taxon>
        <taxon>Tremellales</taxon>
        <taxon>Cryptococcaceae</taxon>
        <taxon>Kwoniella</taxon>
    </lineage>
</organism>
<protein>
    <submittedName>
        <fullName evidence="2">Uncharacterized protein</fullName>
    </submittedName>
</protein>
<name>A0AAX4JQH7_9TREE</name>
<sequence>MPPLFTSTSWTTLVRKVATAMIYTPKPASAVAFSSKKPSLNNIHKTRKAINQIIQSSFPSLSTPSHQLNYATIPIKSSSRQFSSSANATSRFGKGSSSSKLGPVRQGLQSNGSRPKWVNGLSIQANVGLGSARTFASSTHQVVNNNIPIVFRAFASLIDDENKKSYGQSLPKPSRYTPYSKSRLNRKQRITRRTSCYSIDSSFIEDLKHYFPISIRSNSNEEVCDERPLLLEPELLVTEGKTTVLALPLSPSLDELLSNSMSSNKYSEISVGISILSNLTKGLLSIHNSFSLHSSTRIIPLLNKLDNLGILDYHPGNHLLVETEVSNDPITNQPDILRLIFNNRSVSDIRTILGESLRLNEEGQWWALYEIYSETPKRLIDLTQVERKEIMEEWGSPIIKPTLSRVQSEQLVFPTLDMSVTQPPQEEEDENQVREVIFDFSESSSESESWPSSGTDTPYPIDSPLSESIVSTLSTSPNESLTASLLSRLSESQNEQTGIWSIYPSDSDSDIESAFSEFEEWNRVDQMLTPAIDNENDVSDEVIVTWSGSGQGFGFLAQPW</sequence>
<reference evidence="2 3" key="1">
    <citation type="submission" date="2024-01" db="EMBL/GenBank/DDBJ databases">
        <title>Comparative genomics of Cryptococcus and Kwoniella reveals pathogenesis evolution and contrasting modes of karyotype evolution via chromosome fusion or intercentromeric recombination.</title>
        <authorList>
            <person name="Coelho M.A."/>
            <person name="David-Palma M."/>
            <person name="Shea T."/>
            <person name="Bowers K."/>
            <person name="McGinley-Smith S."/>
            <person name="Mohammad A.W."/>
            <person name="Gnirke A."/>
            <person name="Yurkov A.M."/>
            <person name="Nowrousian M."/>
            <person name="Sun S."/>
            <person name="Cuomo C.A."/>
            <person name="Heitman J."/>
        </authorList>
    </citation>
    <scope>NUCLEOTIDE SEQUENCE [LARGE SCALE GENOMIC DNA]</scope>
    <source>
        <strain evidence="2 3">CBS 6074</strain>
    </source>
</reference>
<proteinExistence type="predicted"/>
<feature type="region of interest" description="Disordered" evidence="1">
    <location>
        <begin position="165"/>
        <end position="184"/>
    </location>
</feature>
<feature type="region of interest" description="Disordered" evidence="1">
    <location>
        <begin position="84"/>
        <end position="115"/>
    </location>
</feature>
<dbReference type="EMBL" id="CP144100">
    <property type="protein sequence ID" value="WWC87670.1"/>
    <property type="molecule type" value="Genomic_DNA"/>
</dbReference>
<keyword evidence="3" id="KW-1185">Reference proteome</keyword>
<evidence type="ECO:0000313" key="3">
    <source>
        <dbReference type="Proteomes" id="UP001355207"/>
    </source>
</evidence>